<keyword evidence="1" id="KW-0808">Transferase</keyword>
<dbReference type="InterPro" id="IPR006218">
    <property type="entry name" value="DAHP1/KDSA"/>
</dbReference>
<dbReference type="PANTHER" id="PTHR43018">
    <property type="entry name" value="PHOSPHO-2-DEHYDRO-3-DEOXYHEPTONATE ALDOLASE"/>
    <property type="match status" value="1"/>
</dbReference>
<name>A0ABT0YAM6_9ACTN</name>
<dbReference type="PANTHER" id="PTHR43018:SF1">
    <property type="entry name" value="PROTEIN AROA(G)"/>
    <property type="match status" value="1"/>
</dbReference>
<accession>A0ABT0YAM6</accession>
<evidence type="ECO:0000259" key="2">
    <source>
        <dbReference type="Pfam" id="PF00793"/>
    </source>
</evidence>
<dbReference type="Proteomes" id="UP001523216">
    <property type="component" value="Unassembled WGS sequence"/>
</dbReference>
<feature type="domain" description="DAHP synthetase I/KDSA" evidence="2">
    <location>
        <begin position="88"/>
        <end position="333"/>
    </location>
</feature>
<proteinExistence type="predicted"/>
<evidence type="ECO:0000256" key="1">
    <source>
        <dbReference type="ARBA" id="ARBA00022679"/>
    </source>
</evidence>
<organism evidence="3 4">
    <name type="scientific">Paractinoplanes hotanensis</name>
    <dbReference type="NCBI Taxonomy" id="2906497"/>
    <lineage>
        <taxon>Bacteria</taxon>
        <taxon>Bacillati</taxon>
        <taxon>Actinomycetota</taxon>
        <taxon>Actinomycetes</taxon>
        <taxon>Micromonosporales</taxon>
        <taxon>Micromonosporaceae</taxon>
        <taxon>Paractinoplanes</taxon>
    </lineage>
</organism>
<dbReference type="RefSeq" id="WP_251802807.1">
    <property type="nucleotide sequence ID" value="NZ_JAMQOL010000054.1"/>
</dbReference>
<sequence>MLVEITPSAAPPAVARLAARIAVHDDVAVWPVRLAGRAFLVLAGDEALATRVDSPLILAWHRTADRGHWLVDRTSRLVGGPVAVGASRVGPGEPLWCAAGPCALESPDDAVATGWLVAEQGGDAIRASLFKTRSSPYHFPGRRRRGLTQLAELRRRSGLPVITEVTDPRDVEPVAAVADCLHVDPRHMTNTALLAELGGAGRPVLLMRGSRATVAEWLRAAEHVVSRGNPDVILCARGVVSFDRSLAFQPDYGAIAAVRRHTDLPVIFDPSHSTGDAAAVPAAALAAAAYGVDGLLIETHVRPAAMYRPGDADQMIAPGSLGAILSACREVRDIAAKLGDRTRVLMTSSDREETAG</sequence>
<reference evidence="3 4" key="1">
    <citation type="submission" date="2022-06" db="EMBL/GenBank/DDBJ databases">
        <title>Actinoplanes abujensis sp. nov., isolated from Nigerian arid soil.</title>
        <authorList>
            <person name="Ding P."/>
        </authorList>
    </citation>
    <scope>NUCLEOTIDE SEQUENCE [LARGE SCALE GENOMIC DNA]</scope>
    <source>
        <strain evidence="4">TRM88002</strain>
    </source>
</reference>
<comment type="caution">
    <text evidence="3">The sequence shown here is derived from an EMBL/GenBank/DDBJ whole genome shotgun (WGS) entry which is preliminary data.</text>
</comment>
<protein>
    <recommendedName>
        <fullName evidence="2">DAHP synthetase I/KDSA domain-containing protein</fullName>
    </recommendedName>
</protein>
<dbReference type="EMBL" id="JAMQOL010000054">
    <property type="protein sequence ID" value="MCM4083095.1"/>
    <property type="molecule type" value="Genomic_DNA"/>
</dbReference>
<keyword evidence="4" id="KW-1185">Reference proteome</keyword>
<dbReference type="SUPFAM" id="SSF51569">
    <property type="entry name" value="Aldolase"/>
    <property type="match status" value="1"/>
</dbReference>
<gene>
    <name evidence="3" type="ORF">LXN57_36635</name>
</gene>
<dbReference type="Gene3D" id="3.20.20.70">
    <property type="entry name" value="Aldolase class I"/>
    <property type="match status" value="1"/>
</dbReference>
<dbReference type="InterPro" id="IPR013785">
    <property type="entry name" value="Aldolase_TIM"/>
</dbReference>
<dbReference type="Pfam" id="PF00793">
    <property type="entry name" value="DAHP_synth_1"/>
    <property type="match status" value="1"/>
</dbReference>
<dbReference type="InterPro" id="IPR052899">
    <property type="entry name" value="Class-I_DAHP_synthase"/>
</dbReference>
<evidence type="ECO:0000313" key="3">
    <source>
        <dbReference type="EMBL" id="MCM4083095.1"/>
    </source>
</evidence>
<evidence type="ECO:0000313" key="4">
    <source>
        <dbReference type="Proteomes" id="UP001523216"/>
    </source>
</evidence>